<accession>A0ABS5EZ18</accession>
<proteinExistence type="predicted"/>
<comment type="caution">
    <text evidence="2">The sequence shown here is derived from an EMBL/GenBank/DDBJ whole genome shotgun (WGS) entry which is preliminary data.</text>
</comment>
<dbReference type="RefSeq" id="WP_211853199.1">
    <property type="nucleotide sequence ID" value="NZ_JAAGBB010000015.1"/>
</dbReference>
<dbReference type="Pfam" id="PF13480">
    <property type="entry name" value="Acetyltransf_6"/>
    <property type="match status" value="1"/>
</dbReference>
<dbReference type="InterPro" id="IPR038740">
    <property type="entry name" value="BioF2-like_GNAT_dom"/>
</dbReference>
<dbReference type="EMBL" id="JAAGBB010000015">
    <property type="protein sequence ID" value="MBR0665534.1"/>
    <property type="molecule type" value="Genomic_DNA"/>
</dbReference>
<evidence type="ECO:0000313" key="3">
    <source>
        <dbReference type="Proteomes" id="UP001196870"/>
    </source>
</evidence>
<evidence type="ECO:0000313" key="2">
    <source>
        <dbReference type="EMBL" id="MBR0665534.1"/>
    </source>
</evidence>
<keyword evidence="3" id="KW-1185">Reference proteome</keyword>
<protein>
    <submittedName>
        <fullName evidence="2">GNAT family N-acetyltransferase</fullName>
    </submittedName>
</protein>
<evidence type="ECO:0000259" key="1">
    <source>
        <dbReference type="Pfam" id="PF13480"/>
    </source>
</evidence>
<dbReference type="SUPFAM" id="SSF55729">
    <property type="entry name" value="Acyl-CoA N-acyltransferases (Nat)"/>
    <property type="match status" value="1"/>
</dbReference>
<reference evidence="3" key="1">
    <citation type="journal article" date="2021" name="Syst. Appl. Microbiol.">
        <title>Roseomonas hellenica sp. nov., isolated from roots of wild-growing Alkanna tinctoria.</title>
        <authorList>
            <person name="Rat A."/>
            <person name="Naranjo H.D."/>
            <person name="Lebbe L."/>
            <person name="Cnockaert M."/>
            <person name="Krigas N."/>
            <person name="Grigoriadou K."/>
            <person name="Maloupa E."/>
            <person name="Willems A."/>
        </authorList>
    </citation>
    <scope>NUCLEOTIDE SEQUENCE [LARGE SCALE GENOMIC DNA]</scope>
    <source>
        <strain evidence="3">LMG 31523</strain>
    </source>
</reference>
<organism evidence="2 3">
    <name type="scientific">Plastoroseomonas hellenica</name>
    <dbReference type="NCBI Taxonomy" id="2687306"/>
    <lineage>
        <taxon>Bacteria</taxon>
        <taxon>Pseudomonadati</taxon>
        <taxon>Pseudomonadota</taxon>
        <taxon>Alphaproteobacteria</taxon>
        <taxon>Acetobacterales</taxon>
        <taxon>Acetobacteraceae</taxon>
        <taxon>Plastoroseomonas</taxon>
    </lineage>
</organism>
<feature type="domain" description="BioF2-like acetyltransferase" evidence="1">
    <location>
        <begin position="175"/>
        <end position="325"/>
    </location>
</feature>
<gene>
    <name evidence="2" type="ORF">GXW71_14325</name>
</gene>
<sequence>MLSSPDAALDVALVTQTAGLEALRPEWERLWLRSTGATPFQSPAWLIPWWRHIGEGELLTLALRAHGALVGLLPFYVYAADDGRRHLFPLGIGTTDYLDALASPGSEAAVMATGFRQLAALADRFDIAEWPQLRPDATLLEAAPADWMSQVESGDICPATPLPPDLDTLGAVVSRKTLRDLRTARRRAAEAGALRWEDAGARDLDTVFDALLRLHTAQWERRGKAGVLAAPAVQAAHRAALPELLRAGLLRLQALHLDDAIVAVLYALIDPPQRPARRVYLYISGFDPTLDRLSPGMLLVGHAIEQAVSEGFAALDFLRGQERYKYFWGAEDEPTFRRTLRPPAGVGS</sequence>
<dbReference type="Gene3D" id="3.40.630.30">
    <property type="match status" value="1"/>
</dbReference>
<dbReference type="InterPro" id="IPR016181">
    <property type="entry name" value="Acyl_CoA_acyltransferase"/>
</dbReference>
<dbReference type="Proteomes" id="UP001196870">
    <property type="component" value="Unassembled WGS sequence"/>
</dbReference>
<name>A0ABS5EZ18_9PROT</name>